<keyword evidence="4" id="KW-1185">Reference proteome</keyword>
<keyword evidence="1" id="KW-0732">Signal</keyword>
<feature type="chain" id="PRO_5026711716" evidence="1">
    <location>
        <begin position="28"/>
        <end position="229"/>
    </location>
</feature>
<accession>A0A6M1S5Z6</accession>
<dbReference type="Proteomes" id="UP000477849">
    <property type="component" value="Unassembled WGS sequence"/>
</dbReference>
<dbReference type="RefSeq" id="WP_163901036.1">
    <property type="nucleotide sequence ID" value="NZ_CP048427.1"/>
</dbReference>
<reference evidence="3 4" key="1">
    <citation type="submission" date="2020-02" db="EMBL/GenBank/DDBJ databases">
        <title>Genome sequence of the type strain CCBAU10050 of Rhizobium daejeonense.</title>
        <authorList>
            <person name="Gao J."/>
            <person name="Sun J."/>
        </authorList>
    </citation>
    <scope>NUCLEOTIDE SEQUENCE [LARGE SCALE GENOMIC DNA]</scope>
    <source>
        <strain evidence="3 4">CCBAU10050</strain>
    </source>
</reference>
<evidence type="ECO:0000313" key="4">
    <source>
        <dbReference type="Proteomes" id="UP000477849"/>
    </source>
</evidence>
<dbReference type="Pfam" id="PF08239">
    <property type="entry name" value="SH3_3"/>
    <property type="match status" value="1"/>
</dbReference>
<dbReference type="AlphaFoldDB" id="A0A6M1S5Z6"/>
<protein>
    <submittedName>
        <fullName evidence="3">SH3 domain-containing protein</fullName>
    </submittedName>
</protein>
<name>A0A6M1S5Z6_9HYPH</name>
<proteinExistence type="predicted"/>
<evidence type="ECO:0000259" key="2">
    <source>
        <dbReference type="Pfam" id="PF08239"/>
    </source>
</evidence>
<feature type="signal peptide" evidence="1">
    <location>
        <begin position="1"/>
        <end position="27"/>
    </location>
</feature>
<dbReference type="InterPro" id="IPR003646">
    <property type="entry name" value="SH3-like_bac-type"/>
</dbReference>
<evidence type="ECO:0000313" key="3">
    <source>
        <dbReference type="EMBL" id="NGO62096.1"/>
    </source>
</evidence>
<evidence type="ECO:0000256" key="1">
    <source>
        <dbReference type="SAM" id="SignalP"/>
    </source>
</evidence>
<dbReference type="EMBL" id="JAAKZH010000001">
    <property type="protein sequence ID" value="NGO62096.1"/>
    <property type="molecule type" value="Genomic_DNA"/>
</dbReference>
<feature type="domain" description="SH3b" evidence="2">
    <location>
        <begin position="58"/>
        <end position="116"/>
    </location>
</feature>
<sequence>MRRALPHFLSTVLLAVTAALLPQTLGAQEPRVIPAPNLYSNPSDDASYWHVMGLRPGDTLNVRSGPGPAFRIIGALEEGTPIRNLGCRDREGGYWCRIATYDRPRLSGWVNGRFVSDEYVEPDGAYRPYPADPSWPGANGYERTGAFNCRFGRDPRLFRCPFGLQRRGTSAEIAIETPDGVVRSLIYRAGRFTSEDGAEVRSRKEGENAVVTIGGVETYFIPDNVVMNW</sequence>
<dbReference type="Gene3D" id="2.30.30.40">
    <property type="entry name" value="SH3 Domains"/>
    <property type="match status" value="1"/>
</dbReference>
<organism evidence="3 4">
    <name type="scientific">Rhizobium daejeonense</name>
    <dbReference type="NCBI Taxonomy" id="240521"/>
    <lineage>
        <taxon>Bacteria</taxon>
        <taxon>Pseudomonadati</taxon>
        <taxon>Pseudomonadota</taxon>
        <taxon>Alphaproteobacteria</taxon>
        <taxon>Hyphomicrobiales</taxon>
        <taxon>Rhizobiaceae</taxon>
        <taxon>Rhizobium/Agrobacterium group</taxon>
        <taxon>Rhizobium</taxon>
    </lineage>
</organism>
<comment type="caution">
    <text evidence="3">The sequence shown here is derived from an EMBL/GenBank/DDBJ whole genome shotgun (WGS) entry which is preliminary data.</text>
</comment>
<gene>
    <name evidence="3" type="ORF">G6N76_00305</name>
</gene>